<dbReference type="Proteomes" id="UP000669133">
    <property type="component" value="Unassembled WGS sequence"/>
</dbReference>
<keyword evidence="2" id="KW-0521">NADP</keyword>
<evidence type="ECO:0000256" key="3">
    <source>
        <dbReference type="ARBA" id="ARBA00023002"/>
    </source>
</evidence>
<dbReference type="PRINTS" id="PR00080">
    <property type="entry name" value="SDRFAMILY"/>
</dbReference>
<evidence type="ECO:0008006" key="6">
    <source>
        <dbReference type="Google" id="ProtNLM"/>
    </source>
</evidence>
<dbReference type="InterPro" id="IPR002347">
    <property type="entry name" value="SDR_fam"/>
</dbReference>
<dbReference type="Pfam" id="PF13561">
    <property type="entry name" value="adh_short_C2"/>
    <property type="match status" value="1"/>
</dbReference>
<dbReference type="FunFam" id="3.40.50.720:FF:000084">
    <property type="entry name" value="Short-chain dehydrogenase reductase"/>
    <property type="match status" value="1"/>
</dbReference>
<reference evidence="4 5" key="1">
    <citation type="submission" date="2020-12" db="EMBL/GenBank/DDBJ databases">
        <title>Effect of drift, selection, and recombination on the evolution of hybrid genomes in Candida yeast pathogens.</title>
        <authorList>
            <person name="Mixao V."/>
            <person name="Ksiezopolska E."/>
            <person name="Saus E."/>
            <person name="Boekhout T."/>
            <person name="Gacser A."/>
            <person name="Gabaldon T."/>
        </authorList>
    </citation>
    <scope>NUCLEOTIDE SEQUENCE [LARGE SCALE GENOMIC DNA]</scope>
    <source>
        <strain evidence="4 5">BP57</strain>
    </source>
</reference>
<dbReference type="GeneID" id="93650603"/>
<keyword evidence="3" id="KW-0560">Oxidoreductase</keyword>
<gene>
    <name evidence="4" type="ORF">I9W82_001974</name>
</gene>
<dbReference type="PRINTS" id="PR00081">
    <property type="entry name" value="GDHRDH"/>
</dbReference>
<dbReference type="PANTHER" id="PTHR24321:SF8">
    <property type="entry name" value="ESTRADIOL 17-BETA-DEHYDROGENASE 8-RELATED"/>
    <property type="match status" value="1"/>
</dbReference>
<dbReference type="RefSeq" id="XP_067549210.1">
    <property type="nucleotide sequence ID" value="XM_067690778.1"/>
</dbReference>
<comment type="caution">
    <text evidence="4">The sequence shown here is derived from an EMBL/GenBank/DDBJ whole genome shotgun (WGS) entry which is preliminary data.</text>
</comment>
<comment type="similarity">
    <text evidence="1">Belongs to the short-chain dehydrogenases/reductases (SDR) family.</text>
</comment>
<protein>
    <recommendedName>
        <fullName evidence="6">NAD(P)-binding protein</fullName>
    </recommendedName>
</protein>
<evidence type="ECO:0000313" key="4">
    <source>
        <dbReference type="EMBL" id="KAG5420094.1"/>
    </source>
</evidence>
<name>A0A8H8DBS1_9ASCO</name>
<keyword evidence="5" id="KW-1185">Reference proteome</keyword>
<dbReference type="EMBL" id="JAEOAQ010000002">
    <property type="protein sequence ID" value="KAG5420094.1"/>
    <property type="molecule type" value="Genomic_DNA"/>
</dbReference>
<dbReference type="GO" id="GO:0016491">
    <property type="term" value="F:oxidoreductase activity"/>
    <property type="evidence" value="ECO:0007669"/>
    <property type="project" value="UniProtKB-KW"/>
</dbReference>
<accession>A0A8H8DBS1</accession>
<dbReference type="OrthoDB" id="47007at2759"/>
<evidence type="ECO:0000256" key="2">
    <source>
        <dbReference type="ARBA" id="ARBA00022857"/>
    </source>
</evidence>
<proteinExistence type="inferred from homology"/>
<sequence>MSYSFINKVAVITGGLSGIGLSTTIKLLQQGAKVVVGDLAHEKEIDSIIDKMSKQSASSEQVHHNLRFLRTDIGEWSDNVNLVDFALDEYKTIDYVVANAATMKKEILAGDDGGAGLPTLDEFNEAVNVNLGGTFALNKLCISYWKEFNCPGNIVNVGSIFGNKVIDPRLIGLSCSKVGIHAMTKSMAKECGPSGIRVNEVCPGFINTPMFETVAAKLKRDGDGNSLESRVPLGRVGDGDDVANAICFLLSDEAKYITGASLVVDGGYLCT</sequence>
<dbReference type="PANTHER" id="PTHR24321">
    <property type="entry name" value="DEHYDROGENASES, SHORT CHAIN"/>
    <property type="match status" value="1"/>
</dbReference>
<evidence type="ECO:0000313" key="5">
    <source>
        <dbReference type="Proteomes" id="UP000669133"/>
    </source>
</evidence>
<dbReference type="InterPro" id="IPR036291">
    <property type="entry name" value="NAD(P)-bd_dom_sf"/>
</dbReference>
<evidence type="ECO:0000256" key="1">
    <source>
        <dbReference type="ARBA" id="ARBA00006484"/>
    </source>
</evidence>
<dbReference type="Gene3D" id="3.40.50.720">
    <property type="entry name" value="NAD(P)-binding Rossmann-like Domain"/>
    <property type="match status" value="1"/>
</dbReference>
<dbReference type="CDD" id="cd05233">
    <property type="entry name" value="SDR_c"/>
    <property type="match status" value="1"/>
</dbReference>
<dbReference type="SUPFAM" id="SSF51735">
    <property type="entry name" value="NAD(P)-binding Rossmann-fold domains"/>
    <property type="match status" value="1"/>
</dbReference>
<dbReference type="AlphaFoldDB" id="A0A8H8DBS1"/>
<organism evidence="4 5">
    <name type="scientific">Candida metapsilosis</name>
    <dbReference type="NCBI Taxonomy" id="273372"/>
    <lineage>
        <taxon>Eukaryota</taxon>
        <taxon>Fungi</taxon>
        <taxon>Dikarya</taxon>
        <taxon>Ascomycota</taxon>
        <taxon>Saccharomycotina</taxon>
        <taxon>Pichiomycetes</taxon>
        <taxon>Debaryomycetaceae</taxon>
        <taxon>Candida/Lodderomyces clade</taxon>
        <taxon>Candida</taxon>
    </lineage>
</organism>